<feature type="domain" description="GST C-terminal" evidence="7">
    <location>
        <begin position="77"/>
        <end position="201"/>
    </location>
</feature>
<dbReference type="OrthoDB" id="249703at2759"/>
<dbReference type="Proteomes" id="UP000070412">
    <property type="component" value="Unassembled WGS sequence"/>
</dbReference>
<evidence type="ECO:0000313" key="11">
    <source>
        <dbReference type="Proteomes" id="UP000070412"/>
    </source>
</evidence>
<feature type="region of interest" description="Disordered" evidence="5">
    <location>
        <begin position="208"/>
        <end position="261"/>
    </location>
</feature>
<evidence type="ECO:0000313" key="9">
    <source>
        <dbReference type="EMBL" id="KPM11135.1"/>
    </source>
</evidence>
<name>A0A132AKN9_SARSC</name>
<gene>
    <name evidence="9" type="ORF">QR98_0097030</name>
    <name evidence="8" type="ORF">SSS_5725</name>
</gene>
<dbReference type="Gene3D" id="3.40.30.10">
    <property type="entry name" value="Glutaredoxin"/>
    <property type="match status" value="1"/>
</dbReference>
<dbReference type="InterPro" id="IPR036282">
    <property type="entry name" value="Glutathione-S-Trfase_C_sf"/>
</dbReference>
<proteinExistence type="predicted"/>
<dbReference type="PROSITE" id="PS50405">
    <property type="entry name" value="GST_CTER"/>
    <property type="match status" value="1"/>
</dbReference>
<evidence type="ECO:0000259" key="7">
    <source>
        <dbReference type="PROSITE" id="PS50405"/>
    </source>
</evidence>
<evidence type="ECO:0000256" key="4">
    <source>
        <dbReference type="PROSITE-ProRule" id="PRU00519"/>
    </source>
</evidence>
<dbReference type="PROSITE" id="PS50040">
    <property type="entry name" value="EF1G_C"/>
    <property type="match status" value="1"/>
</dbReference>
<reference evidence="11" key="2">
    <citation type="journal article" date="2020" name="PLoS Negl. Trop. Dis.">
        <title>High-quality nuclear genome for Sarcoptes scabiei-A critical resource for a neglected parasite.</title>
        <authorList>
            <person name="Korhonen P.K."/>
            <person name="Gasser R.B."/>
            <person name="Ma G."/>
            <person name="Wang T."/>
            <person name="Stroehlein A.J."/>
            <person name="Young N.D."/>
            <person name="Ang C.S."/>
            <person name="Fernando D.D."/>
            <person name="Lu H.C."/>
            <person name="Taylor S."/>
            <person name="Reynolds S.L."/>
            <person name="Mofiz E."/>
            <person name="Najaraj S.H."/>
            <person name="Gowda H."/>
            <person name="Madugundu A."/>
            <person name="Renuse S."/>
            <person name="Holt D."/>
            <person name="Pandey A."/>
            <person name="Papenfuss A.T."/>
            <person name="Fischer K."/>
        </authorList>
    </citation>
    <scope>NUCLEOTIDE SEQUENCE [LARGE SCALE GENOMIC DNA]</scope>
</reference>
<keyword evidence="2 4" id="KW-0648">Protein biosynthesis</keyword>
<accession>A0A132AKN9</accession>
<dbReference type="InterPro" id="IPR004046">
    <property type="entry name" value="GST_C"/>
</dbReference>
<keyword evidence="1 4" id="KW-0251">Elongation factor</keyword>
<dbReference type="FunFam" id="1.20.1050.10:FF:000006">
    <property type="entry name" value="Elongation factor 1 gamma"/>
    <property type="match status" value="1"/>
</dbReference>
<dbReference type="FunFam" id="3.30.70.1010:FF:000001">
    <property type="entry name" value="Elongation factor 1-gamma 1"/>
    <property type="match status" value="1"/>
</dbReference>
<feature type="compositionally biased region" description="Basic and acidic residues" evidence="5">
    <location>
        <begin position="208"/>
        <end position="241"/>
    </location>
</feature>
<dbReference type="Proteomes" id="UP000616769">
    <property type="component" value="Unassembled WGS sequence"/>
</dbReference>
<keyword evidence="11" id="KW-1185">Reference proteome</keyword>
<dbReference type="PANTHER" id="PTHR43986">
    <property type="entry name" value="ELONGATION FACTOR 1-GAMMA"/>
    <property type="match status" value="1"/>
</dbReference>
<dbReference type="PANTHER" id="PTHR43986:SF1">
    <property type="entry name" value="ELONGATION FACTOR 1-GAMMA"/>
    <property type="match status" value="1"/>
</dbReference>
<feature type="domain" description="EF-1-gamma C-terminal" evidence="6">
    <location>
        <begin position="256"/>
        <end position="414"/>
    </location>
</feature>
<evidence type="ECO:0000259" key="6">
    <source>
        <dbReference type="PROSITE" id="PS50040"/>
    </source>
</evidence>
<evidence type="ECO:0000256" key="1">
    <source>
        <dbReference type="ARBA" id="ARBA00022768"/>
    </source>
</evidence>
<evidence type="ECO:0000256" key="3">
    <source>
        <dbReference type="ARBA" id="ARBA00030426"/>
    </source>
</evidence>
<dbReference type="CDD" id="cd03181">
    <property type="entry name" value="GST_C_EF1Bgamma_like"/>
    <property type="match status" value="1"/>
</dbReference>
<organism evidence="9 12">
    <name type="scientific">Sarcoptes scabiei</name>
    <name type="common">Itch mite</name>
    <name type="synonym">Acarus scabiei</name>
    <dbReference type="NCBI Taxonomy" id="52283"/>
    <lineage>
        <taxon>Eukaryota</taxon>
        <taxon>Metazoa</taxon>
        <taxon>Ecdysozoa</taxon>
        <taxon>Arthropoda</taxon>
        <taxon>Chelicerata</taxon>
        <taxon>Arachnida</taxon>
        <taxon>Acari</taxon>
        <taxon>Acariformes</taxon>
        <taxon>Sarcoptiformes</taxon>
        <taxon>Astigmata</taxon>
        <taxon>Psoroptidia</taxon>
        <taxon>Sarcoptoidea</taxon>
        <taxon>Sarcoptidae</taxon>
        <taxon>Sarcoptinae</taxon>
        <taxon>Sarcoptes</taxon>
    </lineage>
</organism>
<reference evidence="8" key="3">
    <citation type="submission" date="2020-01" db="EMBL/GenBank/DDBJ databases">
        <authorList>
            <person name="Korhonen P.K.K."/>
            <person name="Guangxu M.G."/>
            <person name="Wang T.W."/>
            <person name="Stroehlein A.J.S."/>
            <person name="Young N.D."/>
            <person name="Ang C.-S.A."/>
            <person name="Fernando D.W.F."/>
            <person name="Lu H.L."/>
            <person name="Taylor S.T."/>
            <person name="Ehtesham M.E.M."/>
            <person name="Najaraj S.H.N."/>
            <person name="Harsha G.H.G."/>
            <person name="Madugundu A.M."/>
            <person name="Renuse S.R."/>
            <person name="Holt D.H."/>
            <person name="Pandey A.P."/>
            <person name="Papenfuss A.P."/>
            <person name="Gasser R.B.G."/>
            <person name="Fischer K.F."/>
        </authorList>
    </citation>
    <scope>NUCLEOTIDE SEQUENCE</scope>
    <source>
        <strain evidence="8">SSS_KF_BRIS2020</strain>
    </source>
</reference>
<dbReference type="InterPro" id="IPR036433">
    <property type="entry name" value="EF1B_G_C_sf"/>
</dbReference>
<evidence type="ECO:0000313" key="12">
    <source>
        <dbReference type="Proteomes" id="UP000616769"/>
    </source>
</evidence>
<dbReference type="VEuPathDB" id="VectorBase:SSCA003730"/>
<dbReference type="GO" id="GO:0003746">
    <property type="term" value="F:translation elongation factor activity"/>
    <property type="evidence" value="ECO:0007669"/>
    <property type="project" value="UniProtKB-UniRule"/>
</dbReference>
<dbReference type="Pfam" id="PF00043">
    <property type="entry name" value="GST_C"/>
    <property type="match status" value="1"/>
</dbReference>
<dbReference type="AlphaFoldDB" id="A0A132AKN9"/>
<dbReference type="InterPro" id="IPR050802">
    <property type="entry name" value="EF-GSTs"/>
</dbReference>
<reference evidence="9 12" key="1">
    <citation type="journal article" date="2015" name="Parasit. Vectors">
        <title>Draft genome of the scabies mite.</title>
        <authorList>
            <person name="Rider S.D.Jr."/>
            <person name="Morgan M.S."/>
            <person name="Arlian L.G."/>
        </authorList>
    </citation>
    <scope>NUCLEOTIDE SEQUENCE [LARGE SCALE GENOMIC DNA]</scope>
    <source>
        <strain evidence="9">Arlian Lab</strain>
    </source>
</reference>
<evidence type="ECO:0000256" key="2">
    <source>
        <dbReference type="ARBA" id="ARBA00022917"/>
    </source>
</evidence>
<evidence type="ECO:0000313" key="10">
    <source>
        <dbReference type="EnsemblMetazoa" id="KAF7487578.1"/>
    </source>
</evidence>
<dbReference type="Gene3D" id="3.30.70.1010">
    <property type="entry name" value="Translation elongation factor EF1B, gamma chain, conserved domain"/>
    <property type="match status" value="1"/>
</dbReference>
<dbReference type="InterPro" id="IPR001662">
    <property type="entry name" value="EF1B_G_C"/>
</dbReference>
<dbReference type="SMART" id="SM01183">
    <property type="entry name" value="EF1G"/>
    <property type="match status" value="1"/>
</dbReference>
<dbReference type="EMBL" id="WVUK01000066">
    <property type="protein sequence ID" value="KAF7487578.1"/>
    <property type="molecule type" value="Genomic_DNA"/>
</dbReference>
<evidence type="ECO:0000313" key="8">
    <source>
        <dbReference type="EMBL" id="KAF7487578.1"/>
    </source>
</evidence>
<dbReference type="GO" id="GO:0005737">
    <property type="term" value="C:cytoplasm"/>
    <property type="evidence" value="ECO:0007669"/>
    <property type="project" value="TreeGrafter"/>
</dbReference>
<dbReference type="EMBL" id="JXLN01016542">
    <property type="protein sequence ID" value="KPM11135.1"/>
    <property type="molecule type" value="Genomic_DNA"/>
</dbReference>
<dbReference type="SUPFAM" id="SSF47616">
    <property type="entry name" value="GST C-terminal domain-like"/>
    <property type="match status" value="1"/>
</dbReference>
<protein>
    <recommendedName>
        <fullName evidence="3">eEF-1B gamma</fullName>
    </recommendedName>
</protein>
<dbReference type="EnsemblMetazoa" id="SSS_5725s_mrna">
    <property type="protein sequence ID" value="KAF7487578.1"/>
    <property type="gene ID" value="SSS_5725"/>
</dbReference>
<dbReference type="Pfam" id="PF00647">
    <property type="entry name" value="EF1G"/>
    <property type="match status" value="1"/>
</dbReference>
<reference evidence="10" key="4">
    <citation type="submission" date="2022-06" db="UniProtKB">
        <authorList>
            <consortium name="EnsemblMetazoa"/>
        </authorList>
    </citation>
    <scope>IDENTIFICATION</scope>
</reference>
<dbReference type="InterPro" id="IPR010987">
    <property type="entry name" value="Glutathione-S-Trfase_C-like"/>
</dbReference>
<dbReference type="Gene3D" id="1.20.1050.10">
    <property type="match status" value="1"/>
</dbReference>
<sequence length="414" mass="47923">MSKLYTNDNLVHNYRSYKALIAAKYSGKSYTLVNNADNAQEKHFYKLPALECSDNGNLFENNAIAYHLANDSLRGTSELNKAEVVQWLCWAQTDLWPSVFAWILPALGLSNQKQTMEPAKNDVKNQLKLLNKHLLTKTFLVGERITLADVAVGVTLLPLYQHVLEQSLRDEYQNVTRYFLTLINQKNFADVIGKVELCSGVKRLTAESKCEGKKPTPKKDQKKPEEKKQQPAKKSESKPVDDGGDDDDLMPAMPKPKDPFEKFPKGTFDMDDFKRFYSNNPEEKSIPYFWTKFDKDNYSIWFCEYKYPEELTQVFMSCNLISGMFQRLDRMRKNAFSSMLLFGEDNNSTISGVWVWRGHELAFPLSDDWTVDYESYDWKKLNPDEESTKKLVEEYFSWSGQFGGKKFNQGKIFK</sequence>
<dbReference type="SUPFAM" id="SSF89942">
    <property type="entry name" value="eEF1-gamma domain"/>
    <property type="match status" value="1"/>
</dbReference>
<evidence type="ECO:0000256" key="5">
    <source>
        <dbReference type="SAM" id="MobiDB-lite"/>
    </source>
</evidence>
<dbReference type="GO" id="GO:0005634">
    <property type="term" value="C:nucleus"/>
    <property type="evidence" value="ECO:0007669"/>
    <property type="project" value="TreeGrafter"/>
</dbReference>